<dbReference type="Pfam" id="PF12606">
    <property type="entry name" value="RELT"/>
    <property type="match status" value="1"/>
</dbReference>
<feature type="signal peptide" evidence="9">
    <location>
        <begin position="1"/>
        <end position="21"/>
    </location>
</feature>
<dbReference type="OrthoDB" id="9864383at2759"/>
<feature type="chain" id="PRO_5044592544" evidence="9">
    <location>
        <begin position="22"/>
        <end position="431"/>
    </location>
</feature>
<reference evidence="11" key="3">
    <citation type="submission" date="2025-05" db="UniProtKB">
        <authorList>
            <consortium name="Ensembl"/>
        </authorList>
    </citation>
    <scope>IDENTIFICATION</scope>
    <source>
        <strain evidence="11">JP 163 A</strain>
    </source>
</reference>
<dbReference type="PANTHER" id="PTHR47397">
    <property type="entry name" value="TUMOR NECROSIS FACTOR RECEPTOR SUPERFAMILY MEMBER 19L"/>
    <property type="match status" value="1"/>
</dbReference>
<evidence type="ECO:0000259" key="10">
    <source>
        <dbReference type="SMART" id="SM00208"/>
    </source>
</evidence>
<accession>A0A3B5QT34</accession>
<keyword evidence="9" id="KW-0732">Signal</keyword>
<dbReference type="KEGG" id="xma:102221753"/>
<dbReference type="PROSITE" id="PS51257">
    <property type="entry name" value="PROKAR_LIPOPROTEIN"/>
    <property type="match status" value="1"/>
</dbReference>
<keyword evidence="4 8" id="KW-0812">Transmembrane</keyword>
<keyword evidence="5 8" id="KW-1133">Transmembrane helix</keyword>
<dbReference type="PANTHER" id="PTHR47397:SF1">
    <property type="entry name" value="TUMOR NECROSIS FACTOR RECEPTOR SUPERFAMILY MEMBER 19L"/>
    <property type="match status" value="1"/>
</dbReference>
<organism evidence="11 12">
    <name type="scientific">Xiphophorus maculatus</name>
    <name type="common">Southern platyfish</name>
    <name type="synonym">Platypoecilus maculatus</name>
    <dbReference type="NCBI Taxonomy" id="8083"/>
    <lineage>
        <taxon>Eukaryota</taxon>
        <taxon>Metazoa</taxon>
        <taxon>Chordata</taxon>
        <taxon>Craniata</taxon>
        <taxon>Vertebrata</taxon>
        <taxon>Euteleostomi</taxon>
        <taxon>Actinopterygii</taxon>
        <taxon>Neopterygii</taxon>
        <taxon>Teleostei</taxon>
        <taxon>Neoteleostei</taxon>
        <taxon>Acanthomorphata</taxon>
        <taxon>Ovalentaria</taxon>
        <taxon>Atherinomorphae</taxon>
        <taxon>Cyprinodontiformes</taxon>
        <taxon>Poeciliidae</taxon>
        <taxon>Poeciliinae</taxon>
        <taxon>Xiphophorus</taxon>
    </lineage>
</organism>
<proteinExistence type="inferred from homology"/>
<sequence>MRNHLCCSTLVLLAVIGCGGTAVVQCRWGEACVCLQCPAGQEPSKACRQIQSSAEDVKCQFCPPGSFSDTVDSELCRPHTSCEILGRNVSVSGTLTSDAICGDCLPGFLSPDGGQVSTKSSCIKTELHVRKVRTVGKGSSNGAEGPANSTVVRSAEEKTAEYAVFALVPVFCIMGLLGILICNILKKKGYNCTAEKEGRDEETATPQKEGHNCPYISDDLNEDTISVLVRLITEKKENAAALEELLLEYESKQMSKGSSIKFPMLSPLSTFRSIPKSCPHQSHLHTISGLSGLAPKHGYRCSRCAQRKWPPILIPPLDSLKDPLKPPRGLILPSLDTPVNQQKNPLLGAGCVDTHHPQATVVPKPVQNKVDSSEGREKKEGEVLSVGRFQVAHIPEYKPVTTETKTSSQEQRNSLFGGKHFPSCSSSGFRR</sequence>
<evidence type="ECO:0000256" key="5">
    <source>
        <dbReference type="ARBA" id="ARBA00022989"/>
    </source>
</evidence>
<feature type="transmembrane region" description="Helical" evidence="8">
    <location>
        <begin position="162"/>
        <end position="185"/>
    </location>
</feature>
<evidence type="ECO:0000313" key="12">
    <source>
        <dbReference type="Proteomes" id="UP000002852"/>
    </source>
</evidence>
<evidence type="ECO:0000256" key="2">
    <source>
        <dbReference type="ARBA" id="ARBA00008688"/>
    </source>
</evidence>
<dbReference type="InterPro" id="IPR001368">
    <property type="entry name" value="TNFR/NGFR_Cys_rich_reg"/>
</dbReference>
<dbReference type="GO" id="GO:0005886">
    <property type="term" value="C:plasma membrane"/>
    <property type="evidence" value="ECO:0007669"/>
    <property type="project" value="UniProtKB-SubCell"/>
</dbReference>
<dbReference type="CTD" id="84957"/>
<evidence type="ECO:0000256" key="9">
    <source>
        <dbReference type="SAM" id="SignalP"/>
    </source>
</evidence>
<keyword evidence="3" id="KW-1003">Cell membrane</keyword>
<dbReference type="Proteomes" id="UP000002852">
    <property type="component" value="Unassembled WGS sequence"/>
</dbReference>
<dbReference type="GeneTree" id="ENSGT00940000160350"/>
<comment type="similarity">
    <text evidence="2">Belongs to the RELT family.</text>
</comment>
<comment type="subcellular location">
    <subcellularLocation>
        <location evidence="1">Cell membrane</location>
        <topology evidence="1">Single-pass membrane protein</topology>
    </subcellularLocation>
</comment>
<evidence type="ECO:0000313" key="11">
    <source>
        <dbReference type="Ensembl" id="ENSXMAP00000033892.1"/>
    </source>
</evidence>
<evidence type="ECO:0000256" key="1">
    <source>
        <dbReference type="ARBA" id="ARBA00004162"/>
    </source>
</evidence>
<dbReference type="RefSeq" id="XP_023206898.1">
    <property type="nucleotide sequence ID" value="XM_023351130.1"/>
</dbReference>
<dbReference type="InterPro" id="IPR022333">
    <property type="entry name" value="TNFR_19-like"/>
</dbReference>
<dbReference type="Ensembl" id="ENSXMAT00000036034.1">
    <property type="protein sequence ID" value="ENSXMAP00000037173.1"/>
    <property type="gene ID" value="ENSXMAG00000026997.1"/>
</dbReference>
<dbReference type="Ensembl" id="ENSXMAT00000032673.1">
    <property type="protein sequence ID" value="ENSXMAP00000033892.1"/>
    <property type="gene ID" value="ENSXMAG00000026997.1"/>
</dbReference>
<dbReference type="InterPro" id="IPR022248">
    <property type="entry name" value="TNF_rcpt_RELT"/>
</dbReference>
<keyword evidence="12" id="KW-1185">Reference proteome</keyword>
<evidence type="ECO:0000256" key="3">
    <source>
        <dbReference type="ARBA" id="ARBA00022475"/>
    </source>
</evidence>
<dbReference type="AlphaFoldDB" id="A0A3B5QT34"/>
<dbReference type="Gene3D" id="2.10.50.10">
    <property type="entry name" value="Tumor Necrosis Factor Receptor, subunit A, domain 2"/>
    <property type="match status" value="2"/>
</dbReference>
<reference evidence="12" key="2">
    <citation type="journal article" date="2013" name="Nat. Genet.">
        <title>The genome of the platyfish, Xiphophorus maculatus, provides insights into evolutionary adaptation and several complex traits.</title>
        <authorList>
            <person name="Schartl M."/>
            <person name="Walter R.B."/>
            <person name="Shen Y."/>
            <person name="Garcia T."/>
            <person name="Catchen J."/>
            <person name="Amores A."/>
            <person name="Braasch I."/>
            <person name="Chalopin D."/>
            <person name="Volff J.N."/>
            <person name="Lesch K.P."/>
            <person name="Bisazza A."/>
            <person name="Minx P."/>
            <person name="Hillier L."/>
            <person name="Wilson R.K."/>
            <person name="Fuerstenberg S."/>
            <person name="Boore J."/>
            <person name="Searle S."/>
            <person name="Postlethwait J.H."/>
            <person name="Warren W.C."/>
        </authorList>
    </citation>
    <scope>NUCLEOTIDE SEQUENCE [LARGE SCALE GENOMIC DNA]</scope>
    <source>
        <strain evidence="12">JP 163 A</strain>
    </source>
</reference>
<dbReference type="CDD" id="cd13419">
    <property type="entry name" value="TNFRSF19L"/>
    <property type="match status" value="1"/>
</dbReference>
<feature type="domain" description="TNFR-Cys" evidence="10">
    <location>
        <begin position="62"/>
        <end position="101"/>
    </location>
</feature>
<evidence type="ECO:0000256" key="6">
    <source>
        <dbReference type="ARBA" id="ARBA00023136"/>
    </source>
</evidence>
<dbReference type="GO" id="GO:0006915">
    <property type="term" value="P:apoptotic process"/>
    <property type="evidence" value="ECO:0007669"/>
    <property type="project" value="TreeGrafter"/>
</dbReference>
<dbReference type="OMA" id="SRCSQKW"/>
<protein>
    <submittedName>
        <fullName evidence="11">RELT TNF receptor</fullName>
    </submittedName>
</protein>
<dbReference type="PRINTS" id="PR01970">
    <property type="entry name" value="TNFACTORR19L"/>
</dbReference>
<dbReference type="InterPro" id="IPR034048">
    <property type="entry name" value="TNFRSF19L_N"/>
</dbReference>
<name>A0A3B5QT34_XIPMA</name>
<evidence type="ECO:0000256" key="8">
    <source>
        <dbReference type="SAM" id="Phobius"/>
    </source>
</evidence>
<dbReference type="GeneID" id="102221753"/>
<keyword evidence="6 8" id="KW-0472">Membrane</keyword>
<feature type="region of interest" description="Disordered" evidence="7">
    <location>
        <begin position="396"/>
        <end position="431"/>
    </location>
</feature>
<evidence type="ECO:0000256" key="7">
    <source>
        <dbReference type="SAM" id="MobiDB-lite"/>
    </source>
</evidence>
<reference evidence="12" key="1">
    <citation type="submission" date="2012-01" db="EMBL/GenBank/DDBJ databases">
        <authorList>
            <person name="Walter R."/>
            <person name="Schartl M."/>
            <person name="Warren W."/>
        </authorList>
    </citation>
    <scope>NUCLEOTIDE SEQUENCE [LARGE SCALE GENOMIC DNA]</scope>
    <source>
        <strain evidence="12">JP 163 A</strain>
    </source>
</reference>
<dbReference type="RefSeq" id="XP_023206899.1">
    <property type="nucleotide sequence ID" value="XM_023351131.1"/>
</dbReference>
<evidence type="ECO:0000256" key="4">
    <source>
        <dbReference type="ARBA" id="ARBA00022692"/>
    </source>
</evidence>
<feature type="compositionally biased region" description="Polar residues" evidence="7">
    <location>
        <begin position="401"/>
        <end position="414"/>
    </location>
</feature>
<dbReference type="SMART" id="SM00208">
    <property type="entry name" value="TNFR"/>
    <property type="match status" value="1"/>
</dbReference>